<comment type="caution">
    <text evidence="3">The sequence shown here is derived from an EMBL/GenBank/DDBJ whole genome shotgun (WGS) entry which is preliminary data.</text>
</comment>
<reference evidence="3" key="1">
    <citation type="journal article" date="2014" name="Int. J. Syst. Evol. Microbiol.">
        <title>Complete genome sequence of Corynebacterium casei LMG S-19264T (=DSM 44701T), isolated from a smear-ripened cheese.</title>
        <authorList>
            <consortium name="US DOE Joint Genome Institute (JGI-PGF)"/>
            <person name="Walter F."/>
            <person name="Albersmeier A."/>
            <person name="Kalinowski J."/>
            <person name="Ruckert C."/>
        </authorList>
    </citation>
    <scope>NUCLEOTIDE SEQUENCE</scope>
    <source>
        <strain evidence="3">VKM Ac-1321</strain>
    </source>
</reference>
<reference evidence="3" key="2">
    <citation type="submission" date="2023-01" db="EMBL/GenBank/DDBJ databases">
        <authorList>
            <person name="Sun Q."/>
            <person name="Evtushenko L."/>
        </authorList>
    </citation>
    <scope>NUCLEOTIDE SEQUENCE</scope>
    <source>
        <strain evidence="3">VKM Ac-1321</strain>
    </source>
</reference>
<evidence type="ECO:0000313" key="3">
    <source>
        <dbReference type="EMBL" id="GLL03412.1"/>
    </source>
</evidence>
<dbReference type="PANTHER" id="PTHR40252">
    <property type="entry name" value="BLR0328 PROTEIN"/>
    <property type="match status" value="1"/>
</dbReference>
<evidence type="ECO:0000313" key="4">
    <source>
        <dbReference type="Proteomes" id="UP001143480"/>
    </source>
</evidence>
<gene>
    <name evidence="3" type="ORF">GCM10017581_051570</name>
</gene>
<dbReference type="Pfam" id="PF08495">
    <property type="entry name" value="FIST"/>
    <property type="match status" value="1"/>
</dbReference>
<keyword evidence="3" id="KW-0808">Transferase</keyword>
<feature type="domain" description="FIST C-domain" evidence="2">
    <location>
        <begin position="221"/>
        <end position="360"/>
    </location>
</feature>
<dbReference type="SMART" id="SM01204">
    <property type="entry name" value="FIST_C"/>
    <property type="match status" value="1"/>
</dbReference>
<organism evidence="3 4">
    <name type="scientific">Dactylosporangium matsuzakiense</name>
    <dbReference type="NCBI Taxonomy" id="53360"/>
    <lineage>
        <taxon>Bacteria</taxon>
        <taxon>Bacillati</taxon>
        <taxon>Actinomycetota</taxon>
        <taxon>Actinomycetes</taxon>
        <taxon>Micromonosporales</taxon>
        <taxon>Micromonosporaceae</taxon>
        <taxon>Dactylosporangium</taxon>
    </lineage>
</organism>
<feature type="domain" description="FIST" evidence="1">
    <location>
        <begin position="35"/>
        <end position="220"/>
    </location>
</feature>
<keyword evidence="4" id="KW-1185">Reference proteome</keyword>
<dbReference type="RefSeq" id="WP_261961435.1">
    <property type="nucleotide sequence ID" value="NZ_BAAAXA010000001.1"/>
</dbReference>
<keyword evidence="3" id="KW-0418">Kinase</keyword>
<dbReference type="AlphaFoldDB" id="A0A9W6KLV0"/>
<dbReference type="InterPro" id="IPR013702">
    <property type="entry name" value="FIST_domain_N"/>
</dbReference>
<accession>A0A9W6KLV0</accession>
<dbReference type="Pfam" id="PF10442">
    <property type="entry name" value="FIST_C"/>
    <property type="match status" value="1"/>
</dbReference>
<name>A0A9W6KLV0_9ACTN</name>
<evidence type="ECO:0000259" key="2">
    <source>
        <dbReference type="SMART" id="SM01204"/>
    </source>
</evidence>
<dbReference type="GO" id="GO:0016301">
    <property type="term" value="F:kinase activity"/>
    <property type="evidence" value="ECO:0007669"/>
    <property type="project" value="UniProtKB-KW"/>
</dbReference>
<evidence type="ECO:0000259" key="1">
    <source>
        <dbReference type="SMART" id="SM00897"/>
    </source>
</evidence>
<dbReference type="InterPro" id="IPR019494">
    <property type="entry name" value="FIST_C"/>
</dbReference>
<dbReference type="SMART" id="SM00897">
    <property type="entry name" value="FIST"/>
    <property type="match status" value="1"/>
</dbReference>
<dbReference type="EMBL" id="BSFP01000033">
    <property type="protein sequence ID" value="GLL03412.1"/>
    <property type="molecule type" value="Genomic_DNA"/>
</dbReference>
<proteinExistence type="predicted"/>
<dbReference type="PANTHER" id="PTHR40252:SF2">
    <property type="entry name" value="BLR0328 PROTEIN"/>
    <property type="match status" value="1"/>
</dbReference>
<protein>
    <submittedName>
        <fullName evidence="3">Histidine kinase</fullName>
    </submittedName>
</protein>
<sequence>MSSTSERWFGAGHSTAADSAKAGAEAAAAAIAGRTPAAVFVFTSGGHDPAAMEVAVRELVRAEASGAVVVTGTGFGELSPAGATEHGVAVAAFGGPGFTVRAHTADVGALGARAAGAEAATAMTEMMAEVDAHHSVLLLLADGEALGPHEIVRGAYSVVGAAVPLVGGLTTGGSGRVVGVAIGSDRPIGIGVAHGWRPAEPPLVVTRATGGRIYEFDGEPALDVLLRRRGVTGTAADLFQGGVELCPVGLARRTGLDIRSLHGGDDEERSVFGTAEIQQGALVWLMEAERDELVAGGPAALRAAVDGLQGAEPLGALAFDCGGRKLTLGEDGTAAEVAAMRAALGRPFAGFYTLGEIARIRGAAGLHQLTLVALALA</sequence>
<dbReference type="Proteomes" id="UP001143480">
    <property type="component" value="Unassembled WGS sequence"/>
</dbReference>